<protein>
    <recommendedName>
        <fullName evidence="1">YjiS-like domain-containing protein</fullName>
    </recommendedName>
</protein>
<evidence type="ECO:0000259" key="1">
    <source>
        <dbReference type="Pfam" id="PF06568"/>
    </source>
</evidence>
<feature type="domain" description="YjiS-like" evidence="1">
    <location>
        <begin position="10"/>
        <end position="43"/>
    </location>
</feature>
<organism evidence="2 3">
    <name type="scientific">Faunimonas pinastri</name>
    <dbReference type="NCBI Taxonomy" id="1855383"/>
    <lineage>
        <taxon>Bacteria</taxon>
        <taxon>Pseudomonadati</taxon>
        <taxon>Pseudomonadota</taxon>
        <taxon>Alphaproteobacteria</taxon>
        <taxon>Hyphomicrobiales</taxon>
        <taxon>Afifellaceae</taxon>
        <taxon>Faunimonas</taxon>
    </lineage>
</organism>
<dbReference type="AlphaFoldDB" id="A0A1H9JG46"/>
<proteinExistence type="predicted"/>
<dbReference type="RefSeq" id="WP_428976967.1">
    <property type="nucleotide sequence ID" value="NZ_FOFG01000008.1"/>
</dbReference>
<evidence type="ECO:0000313" key="2">
    <source>
        <dbReference type="EMBL" id="SEQ85763.1"/>
    </source>
</evidence>
<gene>
    <name evidence="2" type="ORF">SAMN05216548_108110</name>
</gene>
<keyword evidence="3" id="KW-1185">Reference proteome</keyword>
<reference evidence="2 3" key="1">
    <citation type="submission" date="2016-10" db="EMBL/GenBank/DDBJ databases">
        <authorList>
            <person name="de Groot N.N."/>
        </authorList>
    </citation>
    <scope>NUCLEOTIDE SEQUENCE [LARGE SCALE GENOMIC DNA]</scope>
    <source>
        <strain evidence="2 3">A52C2</strain>
    </source>
</reference>
<sequence>MARPMNSLYENYRRWRRFQVTKRELENLNTRELRDLGINRGDISRIARDASRL</sequence>
<accession>A0A1H9JG46</accession>
<dbReference type="InterPro" id="IPR009506">
    <property type="entry name" value="YjiS-like"/>
</dbReference>
<dbReference type="Proteomes" id="UP000199647">
    <property type="component" value="Unassembled WGS sequence"/>
</dbReference>
<evidence type="ECO:0000313" key="3">
    <source>
        <dbReference type="Proteomes" id="UP000199647"/>
    </source>
</evidence>
<dbReference type="EMBL" id="FOFG01000008">
    <property type="protein sequence ID" value="SEQ85763.1"/>
    <property type="molecule type" value="Genomic_DNA"/>
</dbReference>
<name>A0A1H9JG46_9HYPH</name>
<dbReference type="Pfam" id="PF06568">
    <property type="entry name" value="YjiS-like"/>
    <property type="match status" value="1"/>
</dbReference>